<dbReference type="SUPFAM" id="SSF56281">
    <property type="entry name" value="Metallo-hydrolase/oxidoreductase"/>
    <property type="match status" value="1"/>
</dbReference>
<evidence type="ECO:0000313" key="1">
    <source>
        <dbReference type="EMBL" id="HGW91111.1"/>
    </source>
</evidence>
<reference evidence="1" key="1">
    <citation type="journal article" date="2020" name="mSystems">
        <title>Genome- and Community-Level Interaction Insights into Carbon Utilization and Element Cycling Functions of Hydrothermarchaeota in Hydrothermal Sediment.</title>
        <authorList>
            <person name="Zhou Z."/>
            <person name="Liu Y."/>
            <person name="Xu W."/>
            <person name="Pan J."/>
            <person name="Luo Z.H."/>
            <person name="Li M."/>
        </authorList>
    </citation>
    <scope>NUCLEOTIDE SEQUENCE [LARGE SCALE GENOMIC DNA]</scope>
    <source>
        <strain evidence="1">SpSt-780</strain>
    </source>
</reference>
<proteinExistence type="predicted"/>
<dbReference type="Pfam" id="PF13483">
    <property type="entry name" value="Lactamase_B_3"/>
    <property type="match status" value="1"/>
</dbReference>
<dbReference type="Gene3D" id="3.60.15.10">
    <property type="entry name" value="Ribonuclease Z/Hydroxyacylglutathione hydrolase-like"/>
    <property type="match status" value="1"/>
</dbReference>
<name>A0A7C4U976_UNCW3</name>
<sequence length="210" mass="24102">MDDKIKNFLKNFKWLGHDTFLYDGKVKIYFDPYQLMITEPKADIILTTHPHFDHFSKDDIMKIKKDKTNIVATPDSENLGNTIYMKPYETKEILGFKIQSVPAYNTNKEFHPKKNNWLGYIIEIEGLKIYHAGDTDNIPEMKDYKCDIALLPVSGTYVMTSDEAVDAAIKINPKLAIPMHFGAIVGSKKDAENFKKKLEGKIEVIILEKV</sequence>
<dbReference type="PANTHER" id="PTHR39189">
    <property type="entry name" value="UPF0173 METAL-DEPENDENT HYDROLASE YTKL"/>
    <property type="match status" value="1"/>
</dbReference>
<comment type="caution">
    <text evidence="1">The sequence shown here is derived from an EMBL/GenBank/DDBJ whole genome shotgun (WGS) entry which is preliminary data.</text>
</comment>
<keyword evidence="1" id="KW-0378">Hydrolase</keyword>
<gene>
    <name evidence="1" type="ORF">ENV67_01035</name>
</gene>
<protein>
    <submittedName>
        <fullName evidence="1">MBL fold metallo-hydrolase</fullName>
    </submittedName>
</protein>
<dbReference type="GO" id="GO:0016787">
    <property type="term" value="F:hydrolase activity"/>
    <property type="evidence" value="ECO:0007669"/>
    <property type="project" value="UniProtKB-KW"/>
</dbReference>
<dbReference type="AlphaFoldDB" id="A0A7C4U976"/>
<dbReference type="PANTHER" id="PTHR39189:SF1">
    <property type="entry name" value="UPF0173 METAL-DEPENDENT HYDROLASE YTKL"/>
    <property type="match status" value="1"/>
</dbReference>
<dbReference type="EMBL" id="DTHG01000011">
    <property type="protein sequence ID" value="HGW91111.1"/>
    <property type="molecule type" value="Genomic_DNA"/>
</dbReference>
<accession>A0A7C4U976</accession>
<dbReference type="InterPro" id="IPR036866">
    <property type="entry name" value="RibonucZ/Hydroxyglut_hydro"/>
</dbReference>
<organism evidence="1">
    <name type="scientific">candidate division WOR-3 bacterium</name>
    <dbReference type="NCBI Taxonomy" id="2052148"/>
    <lineage>
        <taxon>Bacteria</taxon>
        <taxon>Bacteria division WOR-3</taxon>
    </lineage>
</organism>